<evidence type="ECO:0000313" key="7">
    <source>
        <dbReference type="Proteomes" id="UP000192634"/>
    </source>
</evidence>
<gene>
    <name evidence="6" type="ORF">SAMN06296429_10843</name>
</gene>
<feature type="signal peptide" evidence="5">
    <location>
        <begin position="1"/>
        <end position="20"/>
    </location>
</feature>
<feature type="chain" id="PRO_5038872546" description="LppX_LprAFG lipoprotein" evidence="5">
    <location>
        <begin position="21"/>
        <end position="293"/>
    </location>
</feature>
<feature type="compositionally biased region" description="Gly residues" evidence="4">
    <location>
        <begin position="20"/>
        <end position="29"/>
    </location>
</feature>
<feature type="region of interest" description="Disordered" evidence="4">
    <location>
        <begin position="16"/>
        <end position="100"/>
    </location>
</feature>
<dbReference type="PROSITE" id="PS51257">
    <property type="entry name" value="PROKAR_LIPOPROTEIN"/>
    <property type="match status" value="1"/>
</dbReference>
<feature type="compositionally biased region" description="Low complexity" evidence="4">
    <location>
        <begin position="53"/>
        <end position="89"/>
    </location>
</feature>
<dbReference type="InterPro" id="IPR029046">
    <property type="entry name" value="LolA/LolB/LppX"/>
</dbReference>
<feature type="compositionally biased region" description="Low complexity" evidence="4">
    <location>
        <begin position="30"/>
        <end position="45"/>
    </location>
</feature>
<dbReference type="RefSeq" id="WP_084451383.1">
    <property type="nucleotide sequence ID" value="NZ_FWXN01000008.1"/>
</dbReference>
<dbReference type="AlphaFoldDB" id="A0A1W2BH93"/>
<keyword evidence="3" id="KW-1003">Cell membrane</keyword>
<dbReference type="GO" id="GO:0030313">
    <property type="term" value="C:cell envelope"/>
    <property type="evidence" value="ECO:0007669"/>
    <property type="project" value="UniProtKB-SubCell"/>
</dbReference>
<dbReference type="Proteomes" id="UP000192634">
    <property type="component" value="Unassembled WGS sequence"/>
</dbReference>
<evidence type="ECO:0008006" key="8">
    <source>
        <dbReference type="Google" id="ProtNLM"/>
    </source>
</evidence>
<comment type="similarity">
    <text evidence="2">Belongs to the LppX/LprAFG lipoprotein family.</text>
</comment>
<organism evidence="6 7">
    <name type="scientific">Janibacter indicus</name>
    <dbReference type="NCBI Taxonomy" id="857417"/>
    <lineage>
        <taxon>Bacteria</taxon>
        <taxon>Bacillati</taxon>
        <taxon>Actinomycetota</taxon>
        <taxon>Actinomycetes</taxon>
        <taxon>Micrococcales</taxon>
        <taxon>Intrasporangiaceae</taxon>
        <taxon>Janibacter</taxon>
    </lineage>
</organism>
<evidence type="ECO:0000313" key="6">
    <source>
        <dbReference type="EMBL" id="SMC72120.1"/>
    </source>
</evidence>
<dbReference type="OrthoDB" id="3781094at2"/>
<dbReference type="InterPro" id="IPR009830">
    <property type="entry name" value="LppX/LprAFG"/>
</dbReference>
<keyword evidence="3" id="KW-0472">Membrane</keyword>
<dbReference type="Gene3D" id="2.50.20.20">
    <property type="match status" value="1"/>
</dbReference>
<keyword evidence="5" id="KW-0732">Signal</keyword>
<proteinExistence type="inferred from homology"/>
<reference evidence="6 7" key="1">
    <citation type="submission" date="2017-04" db="EMBL/GenBank/DDBJ databases">
        <authorList>
            <person name="Afonso C.L."/>
            <person name="Miller P.J."/>
            <person name="Scott M.A."/>
            <person name="Spackman E."/>
            <person name="Goraichik I."/>
            <person name="Dimitrov K.M."/>
            <person name="Suarez D.L."/>
            <person name="Swayne D.E."/>
        </authorList>
    </citation>
    <scope>NUCLEOTIDE SEQUENCE [LARGE SCALE GENOMIC DNA]</scope>
    <source>
        <strain evidence="6 7">CGMCC 1.12511</strain>
    </source>
</reference>
<evidence type="ECO:0000256" key="2">
    <source>
        <dbReference type="ARBA" id="ARBA00009194"/>
    </source>
</evidence>
<evidence type="ECO:0000256" key="5">
    <source>
        <dbReference type="SAM" id="SignalP"/>
    </source>
</evidence>
<name>A0A1W2BH93_9MICO</name>
<comment type="subcellular location">
    <subcellularLocation>
        <location evidence="1">Cell envelope</location>
    </subcellularLocation>
</comment>
<dbReference type="SUPFAM" id="SSF89392">
    <property type="entry name" value="Prokaryotic lipoproteins and lipoprotein localization factors"/>
    <property type="match status" value="1"/>
</dbReference>
<evidence type="ECO:0000256" key="3">
    <source>
        <dbReference type="ARBA" id="ARBA00022475"/>
    </source>
</evidence>
<protein>
    <recommendedName>
        <fullName evidence="8">LppX_LprAFG lipoprotein</fullName>
    </recommendedName>
</protein>
<evidence type="ECO:0000256" key="1">
    <source>
        <dbReference type="ARBA" id="ARBA00004196"/>
    </source>
</evidence>
<dbReference type="Pfam" id="PF07161">
    <property type="entry name" value="LppX_LprAFG"/>
    <property type="match status" value="1"/>
</dbReference>
<accession>A0A1W2BH93</accession>
<sequence>MRTAAIALTATTALALSACGGDGGPGPTAGAGDDSVSNSSTPTPGGDKGSTPGGSSTSSPRSTSSGSDEPTLSNSTKSSSAAASSSTSTDTGKPFDAQEFADRLEAAVDANPTVKIDVRFGPDATASGYQDLADDALEMDVDAGGQQMTYRLVDGQYYLAQPPKWFEVTEDSTNPLVKRALEQTALLSMRTQLDAFIAGVESAGDKGDEQVDGVRTRHYTATVRTADVRKELGLEADPDAPPTMTYDVWLDEDDLIRKMSFTQGGADAVLTASEWGEPVSITKPKSSELAEVP</sequence>
<evidence type="ECO:0000256" key="4">
    <source>
        <dbReference type="SAM" id="MobiDB-lite"/>
    </source>
</evidence>
<dbReference type="EMBL" id="FWXN01000008">
    <property type="protein sequence ID" value="SMC72120.1"/>
    <property type="molecule type" value="Genomic_DNA"/>
</dbReference>